<evidence type="ECO:0000256" key="1">
    <source>
        <dbReference type="SAM" id="MobiDB-lite"/>
    </source>
</evidence>
<sequence length="163" mass="18314">MSSSVRTSDGEVFEVAEAVAVESDEVQNVTEEGGTGEAGPNDDRVRVRPNKLVVRTTLDRQWKLTIDIVPLTEDDPMGGNELDDDPVSPNEGSGQEVVDEDPTEDYPPLLTRQKVHTNIEASCRKLNSVDEVVVTSRNEFPVKRRIEFCNVFHCIFIFFLYKE</sequence>
<name>A0ABD3BMM8_9LAMI</name>
<feature type="compositionally biased region" description="Acidic residues" evidence="1">
    <location>
        <begin position="72"/>
        <end position="86"/>
    </location>
</feature>
<evidence type="ECO:0000313" key="3">
    <source>
        <dbReference type="Proteomes" id="UP001632038"/>
    </source>
</evidence>
<protein>
    <submittedName>
        <fullName evidence="2">Uncharacterized protein</fullName>
    </submittedName>
</protein>
<accession>A0ABD3BMM8</accession>
<dbReference type="Proteomes" id="UP001632038">
    <property type="component" value="Unassembled WGS sequence"/>
</dbReference>
<feature type="region of interest" description="Disordered" evidence="1">
    <location>
        <begin position="72"/>
        <end position="105"/>
    </location>
</feature>
<feature type="region of interest" description="Disordered" evidence="1">
    <location>
        <begin position="19"/>
        <end position="45"/>
    </location>
</feature>
<keyword evidence="3" id="KW-1185">Reference proteome</keyword>
<dbReference type="EMBL" id="JAVIJP010000081">
    <property type="protein sequence ID" value="KAL3618361.1"/>
    <property type="molecule type" value="Genomic_DNA"/>
</dbReference>
<proteinExistence type="predicted"/>
<evidence type="ECO:0000313" key="2">
    <source>
        <dbReference type="EMBL" id="KAL3618361.1"/>
    </source>
</evidence>
<dbReference type="AlphaFoldDB" id="A0ABD3BMM8"/>
<comment type="caution">
    <text evidence="2">The sequence shown here is derived from an EMBL/GenBank/DDBJ whole genome shotgun (WGS) entry which is preliminary data.</text>
</comment>
<gene>
    <name evidence="2" type="ORF">CASFOL_038682</name>
</gene>
<organism evidence="2 3">
    <name type="scientific">Castilleja foliolosa</name>
    <dbReference type="NCBI Taxonomy" id="1961234"/>
    <lineage>
        <taxon>Eukaryota</taxon>
        <taxon>Viridiplantae</taxon>
        <taxon>Streptophyta</taxon>
        <taxon>Embryophyta</taxon>
        <taxon>Tracheophyta</taxon>
        <taxon>Spermatophyta</taxon>
        <taxon>Magnoliopsida</taxon>
        <taxon>eudicotyledons</taxon>
        <taxon>Gunneridae</taxon>
        <taxon>Pentapetalae</taxon>
        <taxon>asterids</taxon>
        <taxon>lamiids</taxon>
        <taxon>Lamiales</taxon>
        <taxon>Orobanchaceae</taxon>
        <taxon>Pedicularideae</taxon>
        <taxon>Castillejinae</taxon>
        <taxon>Castilleja</taxon>
    </lineage>
</organism>
<reference evidence="3" key="1">
    <citation type="journal article" date="2024" name="IScience">
        <title>Strigolactones Initiate the Formation of Haustorium-like Structures in Castilleja.</title>
        <authorList>
            <person name="Buerger M."/>
            <person name="Peterson D."/>
            <person name="Chory J."/>
        </authorList>
    </citation>
    <scope>NUCLEOTIDE SEQUENCE [LARGE SCALE GENOMIC DNA]</scope>
</reference>